<dbReference type="PROSITE" id="PS50004">
    <property type="entry name" value="C2"/>
    <property type="match status" value="1"/>
</dbReference>
<evidence type="ECO:0000259" key="4">
    <source>
        <dbReference type="PROSITE" id="PS50018"/>
    </source>
</evidence>
<dbReference type="SMART" id="SM00323">
    <property type="entry name" value="RasGAP"/>
    <property type="match status" value="1"/>
</dbReference>
<feature type="domain" description="C2" evidence="3">
    <location>
        <begin position="119"/>
        <end position="265"/>
    </location>
</feature>
<dbReference type="FunCoup" id="A0A152A7V2">
    <property type="interactions" value="8"/>
</dbReference>
<reference evidence="5 6" key="1">
    <citation type="submission" date="2015-12" db="EMBL/GenBank/DDBJ databases">
        <title>Dictyostelia acquired genes for synthesis and detection of signals that induce cell-type specialization by lateral gene transfer from prokaryotes.</title>
        <authorList>
            <person name="Gloeckner G."/>
            <person name="Schaap P."/>
        </authorList>
    </citation>
    <scope>NUCLEOTIDE SEQUENCE [LARGE SCALE GENOMIC DNA]</scope>
    <source>
        <strain evidence="5 6">TK</strain>
    </source>
</reference>
<dbReference type="OrthoDB" id="16242at2759"/>
<keyword evidence="6" id="KW-1185">Reference proteome</keyword>
<dbReference type="InterPro" id="IPR023152">
    <property type="entry name" value="RasGAP_CS"/>
</dbReference>
<dbReference type="SUPFAM" id="SSF48350">
    <property type="entry name" value="GTPase activation domain, GAP"/>
    <property type="match status" value="1"/>
</dbReference>
<dbReference type="InParanoid" id="A0A152A7V2"/>
<dbReference type="Pfam" id="PF00616">
    <property type="entry name" value="RasGAP"/>
    <property type="match status" value="1"/>
</dbReference>
<dbReference type="Pfam" id="PF00168">
    <property type="entry name" value="C2"/>
    <property type="match status" value="1"/>
</dbReference>
<dbReference type="PROSITE" id="PS50018">
    <property type="entry name" value="RAS_GTPASE_ACTIV_2"/>
    <property type="match status" value="1"/>
</dbReference>
<keyword evidence="1" id="KW-0343">GTPase activation</keyword>
<dbReference type="SMART" id="SM00239">
    <property type="entry name" value="C2"/>
    <property type="match status" value="1"/>
</dbReference>
<dbReference type="InterPro" id="IPR039360">
    <property type="entry name" value="Ras_GTPase"/>
</dbReference>
<dbReference type="CDD" id="cd00030">
    <property type="entry name" value="C2"/>
    <property type="match status" value="1"/>
</dbReference>
<dbReference type="InterPro" id="IPR035892">
    <property type="entry name" value="C2_domain_sf"/>
</dbReference>
<dbReference type="SUPFAM" id="SSF49562">
    <property type="entry name" value="C2 domain (Calcium/lipid-binding domain, CaLB)"/>
    <property type="match status" value="1"/>
</dbReference>
<dbReference type="Proteomes" id="UP000076078">
    <property type="component" value="Unassembled WGS sequence"/>
</dbReference>
<gene>
    <name evidence="5" type="ORF">DLAC_00917</name>
</gene>
<dbReference type="Gene3D" id="1.10.506.10">
    <property type="entry name" value="GTPase Activation - p120gap, domain 1"/>
    <property type="match status" value="2"/>
</dbReference>
<dbReference type="PROSITE" id="PS00509">
    <property type="entry name" value="RAS_GTPASE_ACTIV_1"/>
    <property type="match status" value="1"/>
</dbReference>
<organism evidence="5 6">
    <name type="scientific">Tieghemostelium lacteum</name>
    <name type="common">Slime mold</name>
    <name type="synonym">Dictyostelium lacteum</name>
    <dbReference type="NCBI Taxonomy" id="361077"/>
    <lineage>
        <taxon>Eukaryota</taxon>
        <taxon>Amoebozoa</taxon>
        <taxon>Evosea</taxon>
        <taxon>Eumycetozoa</taxon>
        <taxon>Dictyostelia</taxon>
        <taxon>Dictyosteliales</taxon>
        <taxon>Raperosteliaceae</taxon>
        <taxon>Tieghemostelium</taxon>
    </lineage>
</organism>
<feature type="compositionally biased region" description="Polar residues" evidence="2">
    <location>
        <begin position="394"/>
        <end position="415"/>
    </location>
</feature>
<dbReference type="PANTHER" id="PTHR10194">
    <property type="entry name" value="RAS GTPASE-ACTIVATING PROTEINS"/>
    <property type="match status" value="1"/>
</dbReference>
<name>A0A152A7V2_TIELA</name>
<dbReference type="AlphaFoldDB" id="A0A152A7V2"/>
<dbReference type="OMA" id="LMPDHPG"/>
<dbReference type="InterPro" id="IPR008936">
    <property type="entry name" value="Rho_GTPase_activation_prot"/>
</dbReference>
<dbReference type="STRING" id="361077.A0A152A7V2"/>
<evidence type="ECO:0000259" key="3">
    <source>
        <dbReference type="PROSITE" id="PS50004"/>
    </source>
</evidence>
<dbReference type="GO" id="GO:0005096">
    <property type="term" value="F:GTPase activator activity"/>
    <property type="evidence" value="ECO:0007669"/>
    <property type="project" value="UniProtKB-KW"/>
</dbReference>
<dbReference type="PANTHER" id="PTHR10194:SF60">
    <property type="entry name" value="RAS GTPASE-ACTIVATING PROTEIN RASKOL"/>
    <property type="match status" value="1"/>
</dbReference>
<accession>A0A152A7V2</accession>
<sequence>MTNIDQEPVSILVSPKDTESVSSIIQGSLLLPLKEDNGVSSTVEITTEIKKENSNSIHGDGLNIVTTTTTTTKEGGSNSGKETSTIVTSTSITTDLSVSSESTITRDEEGKAIIANKLPISPTYESLLRSKKTKDCNLTVKVFEARSLIEARLRKKESTKQNKSFKRAQNLLTEISSPNLMTFSDTTDPYCVVQLDKQKHRTRTIPKKLNPFWCEEFQLEISDPNSSKLIINVMDEKKYSSDEHIGKLVIPINTLKDQKERELWYPLSSPASKKNVPQIQVKFNFKPISLTDPSIPGYIQWTVSFGRNLSGGVQSDDPTLSTPYINWLVRSKRGEVIIDEEGISWQDALTNGVSREIRESIECIIFTVWRYEPITNKEGDNASNSTPPTPNNSGYSTISSATSPLKYRSNSSSDILKSPDTKIRSSSITNTVSNGNSGSTPTTSPSKHHSLTPPGVNTLNGSSSTSSATQPLLSTTTTTTDGNVSVQSGLGNSSSTIPAGMEPYVIGQGTILGSHIDVEKPCELWVCLYPKQTSDSKFGDVRLKLKYSEEVVLPLESYLNFLNHLQDDNLYSIHLLGHVTKQREAVSHNLIRVFEKTGKCVFLLKSLTDHEIESTDNPDIIFRGNSLATKSVDLYMKLIGLPYLTATIGPHIKKIYSSKKSCEIDPTKIEKGEDIKKNGKNLLAWVKKITHSILSSVNHCPGPLREVFRSIQTKVHERYPKDEITKYTAVSGFIFLRFFCPAILAPKLFELMPDHPGIKTTRSLILIAKTLQNLANLVELGEHKEDFMKDMNRFVLDNMENMKTFINQLSIVPDNCPAGELSNPIVLEKELACLYRHLIKQKHEMLEEISQVKESEKKDILEAYYKLLNILEILEQEVIFTSSLN</sequence>
<protein>
    <submittedName>
        <fullName evidence="5">RasGTPase-activating protein</fullName>
    </submittedName>
</protein>
<evidence type="ECO:0000256" key="2">
    <source>
        <dbReference type="SAM" id="MobiDB-lite"/>
    </source>
</evidence>
<dbReference type="EMBL" id="LODT01000004">
    <property type="protein sequence ID" value="KYR02117.1"/>
    <property type="molecule type" value="Genomic_DNA"/>
</dbReference>
<feature type="region of interest" description="Disordered" evidence="2">
    <location>
        <begin position="377"/>
        <end position="493"/>
    </location>
</feature>
<evidence type="ECO:0000256" key="1">
    <source>
        <dbReference type="ARBA" id="ARBA00022468"/>
    </source>
</evidence>
<dbReference type="Gene3D" id="2.60.40.150">
    <property type="entry name" value="C2 domain"/>
    <property type="match status" value="1"/>
</dbReference>
<dbReference type="InterPro" id="IPR001936">
    <property type="entry name" value="RasGAP_dom"/>
</dbReference>
<evidence type="ECO:0000313" key="5">
    <source>
        <dbReference type="EMBL" id="KYR02117.1"/>
    </source>
</evidence>
<feature type="compositionally biased region" description="Low complexity" evidence="2">
    <location>
        <begin position="455"/>
        <end position="486"/>
    </location>
</feature>
<proteinExistence type="predicted"/>
<feature type="domain" description="Ras-GAP" evidence="4">
    <location>
        <begin position="582"/>
        <end position="776"/>
    </location>
</feature>
<feature type="compositionally biased region" description="Low complexity" evidence="2">
    <location>
        <begin position="425"/>
        <end position="445"/>
    </location>
</feature>
<dbReference type="InterPro" id="IPR000008">
    <property type="entry name" value="C2_dom"/>
</dbReference>
<evidence type="ECO:0000313" key="6">
    <source>
        <dbReference type="Proteomes" id="UP000076078"/>
    </source>
</evidence>
<comment type="caution">
    <text evidence="5">The sequence shown here is derived from an EMBL/GenBank/DDBJ whole genome shotgun (WGS) entry which is preliminary data.</text>
</comment>